<evidence type="ECO:0000313" key="1">
    <source>
        <dbReference type="EMBL" id="MBX51534.1"/>
    </source>
</evidence>
<protein>
    <submittedName>
        <fullName evidence="1">Uncharacterized protein</fullName>
    </submittedName>
</protein>
<organism evidence="1">
    <name type="scientific">Rhizophora mucronata</name>
    <name type="common">Asiatic mangrove</name>
    <dbReference type="NCBI Taxonomy" id="61149"/>
    <lineage>
        <taxon>Eukaryota</taxon>
        <taxon>Viridiplantae</taxon>
        <taxon>Streptophyta</taxon>
        <taxon>Embryophyta</taxon>
        <taxon>Tracheophyta</taxon>
        <taxon>Spermatophyta</taxon>
        <taxon>Magnoliopsida</taxon>
        <taxon>eudicotyledons</taxon>
        <taxon>Gunneridae</taxon>
        <taxon>Pentapetalae</taxon>
        <taxon>rosids</taxon>
        <taxon>fabids</taxon>
        <taxon>Malpighiales</taxon>
        <taxon>Rhizophoraceae</taxon>
        <taxon>Rhizophora</taxon>
    </lineage>
</organism>
<dbReference type="EMBL" id="GGEC01071050">
    <property type="protein sequence ID" value="MBX51534.1"/>
    <property type="molecule type" value="Transcribed_RNA"/>
</dbReference>
<proteinExistence type="predicted"/>
<sequence length="27" mass="3220">MIKTRSNIAKFQNLIQMWPQKIDLSKS</sequence>
<accession>A0A2P2P9U6</accession>
<dbReference type="AlphaFoldDB" id="A0A2P2P9U6"/>
<name>A0A2P2P9U6_RHIMU</name>
<reference evidence="1" key="1">
    <citation type="submission" date="2018-02" db="EMBL/GenBank/DDBJ databases">
        <title>Rhizophora mucronata_Transcriptome.</title>
        <authorList>
            <person name="Meera S.P."/>
            <person name="Sreeshan A."/>
            <person name="Augustine A."/>
        </authorList>
    </citation>
    <scope>NUCLEOTIDE SEQUENCE</scope>
    <source>
        <tissue evidence="1">Leaf</tissue>
    </source>
</reference>